<dbReference type="InterPro" id="IPR013826">
    <property type="entry name" value="Topo_IA_cen_sub3"/>
</dbReference>
<dbReference type="InterPro" id="IPR013824">
    <property type="entry name" value="Topo_IA_cen_sub1"/>
</dbReference>
<protein>
    <recommendedName>
        <fullName evidence="10">DNA topoisomerase 1</fullName>
        <ecNumber evidence="10">5.6.2.1</ecNumber>
    </recommendedName>
    <alternativeName>
        <fullName evidence="10">DNA topoisomerase I</fullName>
    </alternativeName>
</protein>
<keyword evidence="6" id="KW-0460">Magnesium</keyword>
<dbReference type="EC" id="5.6.2.1" evidence="10"/>
<dbReference type="PANTHER" id="PTHR42785:SF1">
    <property type="entry name" value="DNA TOPOISOMERASE"/>
    <property type="match status" value="1"/>
</dbReference>
<dbReference type="PRINTS" id="PR00417">
    <property type="entry name" value="PRTPISMRASEI"/>
</dbReference>
<gene>
    <name evidence="10 14" type="primary">topA</name>
    <name evidence="14" type="ORF">JAZ04_01290</name>
</gene>
<dbReference type="InterPro" id="IPR013497">
    <property type="entry name" value="Topo_IA_cen"/>
</dbReference>
<evidence type="ECO:0000259" key="12">
    <source>
        <dbReference type="PROSITE" id="PS51999"/>
    </source>
</evidence>
<dbReference type="InterPro" id="IPR013498">
    <property type="entry name" value="Topo_IA_Znf"/>
</dbReference>
<comment type="catalytic activity">
    <reaction evidence="1 10">
        <text>ATP-independent breakage of single-stranded DNA, followed by passage and rejoining.</text>
        <dbReference type="EC" id="5.6.2.1"/>
    </reaction>
</comment>
<comment type="caution">
    <text evidence="14">The sequence shown here is derived from an EMBL/GenBank/DDBJ whole genome shotgun (WGS) entry which is preliminary data.</text>
</comment>
<feature type="site" description="Interaction with DNA" evidence="10">
    <location>
        <position position="135"/>
    </location>
</feature>
<evidence type="ECO:0000256" key="10">
    <source>
        <dbReference type="HAMAP-Rule" id="MF_00952"/>
    </source>
</evidence>
<dbReference type="Gene3D" id="1.10.290.10">
    <property type="entry name" value="Topoisomerase I, domain 4"/>
    <property type="match status" value="1"/>
</dbReference>
<dbReference type="GO" id="GO:0003917">
    <property type="term" value="F:DNA topoisomerase type I (single strand cut, ATP-independent) activity"/>
    <property type="evidence" value="ECO:0007669"/>
    <property type="project" value="UniProtKB-UniRule"/>
</dbReference>
<dbReference type="Gene3D" id="2.70.20.10">
    <property type="entry name" value="Topoisomerase I, domain 3"/>
    <property type="match status" value="1"/>
</dbReference>
<keyword evidence="9 10" id="KW-0413">Isomerase</keyword>
<feature type="domain" description="Topo IA-type catalytic" evidence="13">
    <location>
        <begin position="125"/>
        <end position="552"/>
    </location>
</feature>
<evidence type="ECO:0000259" key="13">
    <source>
        <dbReference type="PROSITE" id="PS52039"/>
    </source>
</evidence>
<feature type="site" description="Interaction with DNA" evidence="10">
    <location>
        <position position="485"/>
    </location>
</feature>
<proteinExistence type="inferred from homology"/>
<evidence type="ECO:0000313" key="15">
    <source>
        <dbReference type="Proteomes" id="UP000886687"/>
    </source>
</evidence>
<dbReference type="PROSITE" id="PS51999">
    <property type="entry name" value="ZF_GRF"/>
    <property type="match status" value="1"/>
</dbReference>
<comment type="function">
    <text evidence="10">Releases the supercoiling and torsional tension of DNA, which is introduced during the DNA replication and transcription, by transiently cleaving and rejoining one strand of the DNA duplex. Introduces a single-strand break via transesterification at a target site in duplex DNA. The scissile phosphodiester is attacked by the catalytic tyrosine of the enzyme, resulting in the formation of a DNA-(5'-phosphotyrosyl)-enzyme intermediate and the expulsion of a 3'-OH DNA strand. The free DNA strand then undergoes passage around the unbroken strand, thus removing DNA supercoils. Finally, in the religation step, the DNA 3'-OH attacks the covalent intermediate to expel the active-site tyrosine and restore the DNA phosphodiester backbone.</text>
</comment>
<feature type="site" description="Interaction with DNA" evidence="10">
    <location>
        <position position="32"/>
    </location>
</feature>
<keyword evidence="3" id="KW-0479">Metal-binding</keyword>
<evidence type="ECO:0000256" key="1">
    <source>
        <dbReference type="ARBA" id="ARBA00000213"/>
    </source>
</evidence>
<dbReference type="EMBL" id="JAEPDI010000001">
    <property type="protein sequence ID" value="MCG7937480.1"/>
    <property type="molecule type" value="Genomic_DNA"/>
</dbReference>
<feature type="domain" description="GRF-type" evidence="12">
    <location>
        <begin position="678"/>
        <end position="718"/>
    </location>
</feature>
<dbReference type="InterPro" id="IPR013825">
    <property type="entry name" value="Topo_IA_cen_sub2"/>
</dbReference>
<dbReference type="Pfam" id="PF01396">
    <property type="entry name" value="Zn_ribbon_Top1"/>
    <property type="match status" value="3"/>
</dbReference>
<dbReference type="GO" id="GO:0005694">
    <property type="term" value="C:chromosome"/>
    <property type="evidence" value="ECO:0007669"/>
    <property type="project" value="InterPro"/>
</dbReference>
<dbReference type="GO" id="GO:0008270">
    <property type="term" value="F:zinc ion binding"/>
    <property type="evidence" value="ECO:0007669"/>
    <property type="project" value="UniProtKB-KW"/>
</dbReference>
<dbReference type="Gene3D" id="3.30.65.10">
    <property type="entry name" value="Bacterial Topoisomerase I, domain 1"/>
    <property type="match status" value="3"/>
</dbReference>
<dbReference type="InterPro" id="IPR023405">
    <property type="entry name" value="Topo_IA_core_domain"/>
</dbReference>
<dbReference type="HAMAP" id="MF_00952">
    <property type="entry name" value="Topoisom_1_prok"/>
    <property type="match status" value="1"/>
</dbReference>
<comment type="caution">
    <text evidence="10">Lacks conserved residue(s) required for the propagation of feature annotation.</text>
</comment>
<dbReference type="InterPro" id="IPR003602">
    <property type="entry name" value="Topo_IA_DNA-bd_dom"/>
</dbReference>
<dbReference type="InterPro" id="IPR005733">
    <property type="entry name" value="TopoI_bac-type"/>
</dbReference>
<evidence type="ECO:0000256" key="8">
    <source>
        <dbReference type="ARBA" id="ARBA00023125"/>
    </source>
</evidence>
<dbReference type="Gene3D" id="1.10.460.10">
    <property type="entry name" value="Topoisomerase I, domain 2"/>
    <property type="match status" value="1"/>
</dbReference>
<accession>A0A9E4K105</accession>
<dbReference type="PANTHER" id="PTHR42785">
    <property type="entry name" value="DNA TOPOISOMERASE, TYPE IA, CORE"/>
    <property type="match status" value="1"/>
</dbReference>
<feature type="site" description="Interaction with DNA" evidence="10">
    <location>
        <position position="144"/>
    </location>
</feature>
<feature type="active site" description="O-(5'-phospho-DNA)-tyrosine intermediate" evidence="10">
    <location>
        <position position="287"/>
    </location>
</feature>
<dbReference type="CDD" id="cd03363">
    <property type="entry name" value="TOPRIM_TopoIA_TopoI"/>
    <property type="match status" value="1"/>
</dbReference>
<dbReference type="CDD" id="cd00186">
    <property type="entry name" value="TOP1Ac"/>
    <property type="match status" value="1"/>
</dbReference>
<reference evidence="14" key="1">
    <citation type="journal article" date="2021" name="Proc. Natl. Acad. Sci. U.S.A.">
        <title>Global biogeography of chemosynthetic symbionts reveals both localized and globally distributed symbiont groups. .</title>
        <authorList>
            <person name="Osvatic J.T."/>
            <person name="Wilkins L.G.E."/>
            <person name="Leibrecht L."/>
            <person name="Leray M."/>
            <person name="Zauner S."/>
            <person name="Polzin J."/>
            <person name="Camacho Y."/>
            <person name="Gros O."/>
            <person name="van Gils J.A."/>
            <person name="Eisen J.A."/>
            <person name="Petersen J.M."/>
            <person name="Yuen B."/>
        </authorList>
    </citation>
    <scope>NUCLEOTIDE SEQUENCE</scope>
    <source>
        <strain evidence="14">MAGL173</strain>
    </source>
</reference>
<evidence type="ECO:0000256" key="9">
    <source>
        <dbReference type="ARBA" id="ARBA00023235"/>
    </source>
</evidence>
<evidence type="ECO:0000313" key="14">
    <source>
        <dbReference type="EMBL" id="MCG7937480.1"/>
    </source>
</evidence>
<dbReference type="InterPro" id="IPR028612">
    <property type="entry name" value="Topoisom_1_IA"/>
</dbReference>
<keyword evidence="4" id="KW-0863">Zinc-finger</keyword>
<dbReference type="Pfam" id="PF01751">
    <property type="entry name" value="Toprim"/>
    <property type="match status" value="1"/>
</dbReference>
<evidence type="ECO:0000256" key="5">
    <source>
        <dbReference type="ARBA" id="ARBA00022833"/>
    </source>
</evidence>
<feature type="domain" description="Toprim" evidence="11">
    <location>
        <begin position="2"/>
        <end position="111"/>
    </location>
</feature>
<feature type="site" description="Interaction with DNA" evidence="10">
    <location>
        <position position="289"/>
    </location>
</feature>
<keyword evidence="8 10" id="KW-0238">DNA-binding</keyword>
<dbReference type="AlphaFoldDB" id="A0A9E4K105"/>
<organism evidence="14 15">
    <name type="scientific">Candidatus Thiodiazotropha lotti</name>
    <dbReference type="NCBI Taxonomy" id="2792787"/>
    <lineage>
        <taxon>Bacteria</taxon>
        <taxon>Pseudomonadati</taxon>
        <taxon>Pseudomonadota</taxon>
        <taxon>Gammaproteobacteria</taxon>
        <taxon>Chromatiales</taxon>
        <taxon>Sedimenticolaceae</taxon>
        <taxon>Candidatus Thiodiazotropha</taxon>
    </lineage>
</organism>
<evidence type="ECO:0000256" key="4">
    <source>
        <dbReference type="ARBA" id="ARBA00022771"/>
    </source>
</evidence>
<dbReference type="NCBIfam" id="TIGR01051">
    <property type="entry name" value="topA_bact"/>
    <property type="match status" value="1"/>
</dbReference>
<dbReference type="PROSITE" id="PS50880">
    <property type="entry name" value="TOPRIM"/>
    <property type="match status" value="1"/>
</dbReference>
<name>A0A9E4K105_9GAMM</name>
<dbReference type="PROSITE" id="PS52039">
    <property type="entry name" value="TOPO_IA_2"/>
    <property type="match status" value="1"/>
</dbReference>
<evidence type="ECO:0000256" key="7">
    <source>
        <dbReference type="ARBA" id="ARBA00023029"/>
    </source>
</evidence>
<keyword evidence="7 10" id="KW-0799">Topoisomerase</keyword>
<dbReference type="InterPro" id="IPR000380">
    <property type="entry name" value="Topo_IA"/>
</dbReference>
<dbReference type="SMART" id="SM00493">
    <property type="entry name" value="TOPRIM"/>
    <property type="match status" value="1"/>
</dbReference>
<dbReference type="SMART" id="SM00437">
    <property type="entry name" value="TOP1Ac"/>
    <property type="match status" value="1"/>
</dbReference>
<dbReference type="Proteomes" id="UP000886687">
    <property type="component" value="Unassembled WGS sequence"/>
</dbReference>
<feature type="site" description="Interaction with DNA" evidence="10">
    <location>
        <position position="136"/>
    </location>
</feature>
<feature type="site" description="Interaction with DNA" evidence="10">
    <location>
        <position position="139"/>
    </location>
</feature>
<evidence type="ECO:0000256" key="3">
    <source>
        <dbReference type="ARBA" id="ARBA00022723"/>
    </source>
</evidence>
<dbReference type="InterPro" id="IPR034149">
    <property type="entry name" value="TOPRIM_TopoI"/>
</dbReference>
<dbReference type="Gene3D" id="3.40.50.140">
    <property type="match status" value="1"/>
</dbReference>
<dbReference type="SUPFAM" id="SSF57783">
    <property type="entry name" value="Zinc beta-ribbon"/>
    <property type="match status" value="1"/>
</dbReference>
<dbReference type="GO" id="GO:0006265">
    <property type="term" value="P:DNA topological change"/>
    <property type="evidence" value="ECO:0007669"/>
    <property type="project" value="UniProtKB-UniRule"/>
</dbReference>
<dbReference type="InterPro" id="IPR010666">
    <property type="entry name" value="Znf_GRF"/>
</dbReference>
<dbReference type="SUPFAM" id="SSF56712">
    <property type="entry name" value="Prokaryotic type I DNA topoisomerase"/>
    <property type="match status" value="1"/>
</dbReference>
<sequence length="718" mass="80379">MKHLMIVESPNKCNKIQSILGSDWIVKASMGHVRDLPPKEMGVDFETFQPNYVPSKKGKAVLSGLRKLTRAVDRVWLATDPDREGEAIAWHLQQALNLKHPHRVSFNAITKSSVTDSVNNPSVIDMSLVRAQEGRRVLDRLVGYSVSPELSRACGNGVWLTAGRVQSVALRVVAERELELLNFKPKDYVEVYLHFNTDNIRWKAKWIPGDLLPELERYWTNREFALQVADIRNVSVTYIDRSKRSIRPPPPFITSTLQQAASVTLKISPKQCMQSAQKLFEAGLITYHRTDNPNLSDEGVTEVRGWLQSNGYTDHVSTQVNTWKSKTNAQEGHEAIRPTSISKLPDGNQDIPQDLQNLYKLIWQRAVACQMKNAVLDVTKISLSSNDTIEGNIMRFDAKGEQLIYSGWRSLSVCDAADESVVDDGQQLPQLNQNQQLCAINGTVEDKQTKPPNRYTEASLIKKLEAEGVGRPSTYASIIDNIVHREYVSIAKRKLHATDLGILIVRTLVDRFSFLELKYTSQIEALLDQVAAGKMEYFDVVSTAYRILTSELGSLSKLGAQNEVKFTCPECGKALRLIKNHFWGCSGYPDCGYTAPNDKGKPGVPRPRKKSNGVDKSYPCDCGKGFLQRRKSKTGFFWGCSNYPKCKHTLPDCDGKPGERQPKSCSQSKVNQVAGEACQTCKAGTVVLRTIKNGKNAGKMFYGCTIFPKCQHFSWAKE</sequence>
<comment type="similarity">
    <text evidence="2 10">Belongs to the type IA topoisomerase family.</text>
</comment>
<evidence type="ECO:0000256" key="2">
    <source>
        <dbReference type="ARBA" id="ARBA00009446"/>
    </source>
</evidence>
<dbReference type="InterPro" id="IPR003601">
    <property type="entry name" value="Topo_IA_2"/>
</dbReference>
<dbReference type="SMART" id="SM00436">
    <property type="entry name" value="TOP1Bc"/>
    <property type="match status" value="1"/>
</dbReference>
<evidence type="ECO:0000256" key="6">
    <source>
        <dbReference type="ARBA" id="ARBA00022842"/>
    </source>
</evidence>
<dbReference type="Pfam" id="PF01131">
    <property type="entry name" value="Topoisom_bac"/>
    <property type="match status" value="1"/>
</dbReference>
<evidence type="ECO:0000259" key="11">
    <source>
        <dbReference type="PROSITE" id="PS50880"/>
    </source>
</evidence>
<keyword evidence="5" id="KW-0862">Zinc</keyword>
<dbReference type="GO" id="GO:0003677">
    <property type="term" value="F:DNA binding"/>
    <property type="evidence" value="ECO:0007669"/>
    <property type="project" value="UniProtKB-KW"/>
</dbReference>
<comment type="subunit">
    <text evidence="10">Monomer.</text>
</comment>
<dbReference type="InterPro" id="IPR006171">
    <property type="entry name" value="TOPRIM_dom"/>
</dbReference>